<dbReference type="Gene3D" id="3.40.50.300">
    <property type="entry name" value="P-loop containing nucleotide triphosphate hydrolases"/>
    <property type="match status" value="1"/>
</dbReference>
<reference evidence="1 2" key="1">
    <citation type="submission" date="2020-11" db="EMBL/GenBank/DDBJ databases">
        <title>The genome sequence of Novosphingobium sp. 1Y9A.</title>
        <authorList>
            <person name="Liu Y."/>
        </authorList>
    </citation>
    <scope>NUCLEOTIDE SEQUENCE [LARGE SCALE GENOMIC DNA]</scope>
    <source>
        <strain evidence="1 2">1Y9A</strain>
    </source>
</reference>
<proteinExistence type="predicted"/>
<dbReference type="EMBL" id="JADQDC010000011">
    <property type="protein sequence ID" value="MBF9152353.1"/>
    <property type="molecule type" value="Genomic_DNA"/>
</dbReference>
<protein>
    <submittedName>
        <fullName evidence="1">DUF1611 domain-containing protein</fullName>
    </submittedName>
</protein>
<gene>
    <name evidence="1" type="ORF">I2488_15200</name>
</gene>
<name>A0ABS0HJQ8_9SPHN</name>
<accession>A0ABS0HJQ8</accession>
<dbReference type="InterPro" id="IPR027417">
    <property type="entry name" value="P-loop_NTPase"/>
</dbReference>
<keyword evidence="2" id="KW-1185">Reference proteome</keyword>
<dbReference type="RefSeq" id="WP_196276659.1">
    <property type="nucleotide sequence ID" value="NZ_JADQDC010000011.1"/>
</dbReference>
<dbReference type="Proteomes" id="UP000600799">
    <property type="component" value="Unassembled WGS sequence"/>
</dbReference>
<evidence type="ECO:0000313" key="1">
    <source>
        <dbReference type="EMBL" id="MBF9152353.1"/>
    </source>
</evidence>
<comment type="caution">
    <text evidence="1">The sequence shown here is derived from an EMBL/GenBank/DDBJ whole genome shotgun (WGS) entry which is preliminary data.</text>
</comment>
<organism evidence="1 2">
    <name type="scientific">Novosphingobium jiangmenense</name>
    <dbReference type="NCBI Taxonomy" id="2791981"/>
    <lineage>
        <taxon>Bacteria</taxon>
        <taxon>Pseudomonadati</taxon>
        <taxon>Pseudomonadota</taxon>
        <taxon>Alphaproteobacteria</taxon>
        <taxon>Sphingomonadales</taxon>
        <taxon>Sphingomonadaceae</taxon>
        <taxon>Novosphingobium</taxon>
    </lineage>
</organism>
<evidence type="ECO:0000313" key="2">
    <source>
        <dbReference type="Proteomes" id="UP000600799"/>
    </source>
</evidence>
<sequence>MLQELRTLETLLAGGGEQAAPVLRKGRPLRKDRREAAKRAFTTRRVDLELATRLRTDLRPRAGDLVLARVIQLGQHQKLESPHGRRAQLYEGDEIIVAYGQRYAPDQFEAIVPGDLSACDLVAGGGVAGKVLSRHAKIRAATRIEPIGLLADGGGKVLNLARFALPRFALPRLPAQAALPPVVAVVGTSMNAGKTTAAAGLIHGLSRAGLAVAATKVTGTGSGGDLWTMLDAGARSVLDFTDHGHASTAGLPSDRIEAVALSLIAHSAATNPDVIVVEIADGLLQEETGALLRASRLRDVLHGVLFAAGDAMGALAGHRWLIEAGHRVLGVSGLLSASPLAMREAEAALARPVLTLADLRDAVTAPKVCFASGEVACVA</sequence>
<dbReference type="SUPFAM" id="SSF52540">
    <property type="entry name" value="P-loop containing nucleoside triphosphate hydrolases"/>
    <property type="match status" value="1"/>
</dbReference>